<accession>A0ABN7JVL0</accession>
<evidence type="ECO:0000256" key="5">
    <source>
        <dbReference type="ARBA" id="ARBA00023159"/>
    </source>
</evidence>
<evidence type="ECO:0000256" key="2">
    <source>
        <dbReference type="ARBA" id="ARBA00022840"/>
    </source>
</evidence>
<reference evidence="10 11" key="1">
    <citation type="submission" date="2020-11" db="EMBL/GenBank/DDBJ databases">
        <authorList>
            <person name="Lassalle F."/>
        </authorList>
    </citation>
    <scope>NUCLEOTIDE SEQUENCE [LARGE SCALE GENOMIC DNA]</scope>
    <source>
        <strain evidence="10 11">AB21</strain>
    </source>
</reference>
<feature type="domain" description="Sigma-54 factor interaction" evidence="8">
    <location>
        <begin position="144"/>
        <end position="373"/>
    </location>
</feature>
<dbReference type="SUPFAM" id="SSF52172">
    <property type="entry name" value="CheY-like"/>
    <property type="match status" value="1"/>
</dbReference>
<dbReference type="Pfam" id="PF00158">
    <property type="entry name" value="Sigma54_activat"/>
    <property type="match status" value="1"/>
</dbReference>
<dbReference type="InterPro" id="IPR011006">
    <property type="entry name" value="CheY-like_superfamily"/>
</dbReference>
<dbReference type="Gene3D" id="3.40.50.2300">
    <property type="match status" value="1"/>
</dbReference>
<dbReference type="Pfam" id="PF25601">
    <property type="entry name" value="AAA_lid_14"/>
    <property type="match status" value="1"/>
</dbReference>
<dbReference type="PROSITE" id="PS00676">
    <property type="entry name" value="SIGMA54_INTERACT_2"/>
    <property type="match status" value="1"/>
</dbReference>
<keyword evidence="2" id="KW-0067">ATP-binding</keyword>
<keyword evidence="3" id="KW-0902">Two-component regulatory system</keyword>
<dbReference type="Gene3D" id="1.10.10.60">
    <property type="entry name" value="Homeodomain-like"/>
    <property type="match status" value="1"/>
</dbReference>
<dbReference type="InterPro" id="IPR027417">
    <property type="entry name" value="P-loop_NTPase"/>
</dbReference>
<evidence type="ECO:0000313" key="10">
    <source>
        <dbReference type="EMBL" id="CAD7050355.1"/>
    </source>
</evidence>
<sequence>MSRGRIIVVDDDRDHLRAVSDWLAVSGFDVGSFERAEEAYKAALEDGVDIVLTDVRMPNIDGMTLLNSLQRQKPELPVVLLTAHGDVSLAVAAMKRGAEDFIEKPYDAERLISVLNKALEKTRMKEEIVRLQGLVADAKPSETLIGDSPSMQALRQRVAALAAVDIDVLIIGETGTGKELVAQALHRQSSRASAPFVAINCGALPETLFESEIFGHVKGAFTGALADRVGKFEFAEGGTIFLDEIEAMPLSLQAKILRVLQERVIERLGENRVRPVNVRILAAAKSDLSAEISASRFREDLFFRLATVDIRIPPLRERREDIEVLFVHFASLAARRYGRSERELPPALLADLTSQDWKGNVRALKARAERFALGLDDLLDPSEGGGDARAISLPDQLAAYEASVIAQALNRRRGNTAQAAADLKVPLRTLNEKIARYSIRRSKRGYATEE</sequence>
<evidence type="ECO:0000256" key="3">
    <source>
        <dbReference type="ARBA" id="ARBA00023012"/>
    </source>
</evidence>
<dbReference type="SMART" id="SM00448">
    <property type="entry name" value="REC"/>
    <property type="match status" value="1"/>
</dbReference>
<keyword evidence="5" id="KW-0010">Activator</keyword>
<dbReference type="Gene3D" id="1.10.8.60">
    <property type="match status" value="1"/>
</dbReference>
<proteinExistence type="predicted"/>
<dbReference type="InterPro" id="IPR025943">
    <property type="entry name" value="Sigma_54_int_dom_ATP-bd_2"/>
</dbReference>
<keyword evidence="7" id="KW-0597">Phosphoprotein</keyword>
<feature type="modified residue" description="4-aspartylphosphate" evidence="7">
    <location>
        <position position="54"/>
    </location>
</feature>
<evidence type="ECO:0000259" key="8">
    <source>
        <dbReference type="PROSITE" id="PS50045"/>
    </source>
</evidence>
<dbReference type="RefSeq" id="WP_142589180.1">
    <property type="nucleotide sequence ID" value="NZ_CABFWE030000011.1"/>
</dbReference>
<dbReference type="InterPro" id="IPR058031">
    <property type="entry name" value="AAA_lid_NorR"/>
</dbReference>
<dbReference type="Gene3D" id="3.40.50.300">
    <property type="entry name" value="P-loop containing nucleotide triphosphate hydrolases"/>
    <property type="match status" value="1"/>
</dbReference>
<feature type="domain" description="Response regulatory" evidence="9">
    <location>
        <begin position="5"/>
        <end position="119"/>
    </location>
</feature>
<dbReference type="PROSITE" id="PS00675">
    <property type="entry name" value="SIGMA54_INTERACT_1"/>
    <property type="match status" value="1"/>
</dbReference>
<dbReference type="InterPro" id="IPR003593">
    <property type="entry name" value="AAA+_ATPase"/>
</dbReference>
<organism evidence="10 11">
    <name type="scientific">Pseudorhizobium halotolerans</name>
    <dbReference type="NCBI Taxonomy" id="1233081"/>
    <lineage>
        <taxon>Bacteria</taxon>
        <taxon>Pseudomonadati</taxon>
        <taxon>Pseudomonadota</taxon>
        <taxon>Alphaproteobacteria</taxon>
        <taxon>Hyphomicrobiales</taxon>
        <taxon>Rhizobiaceae</taxon>
        <taxon>Rhizobium/Agrobacterium group</taxon>
        <taxon>Pseudorhizobium</taxon>
    </lineage>
</organism>
<dbReference type="PROSITE" id="PS50045">
    <property type="entry name" value="SIGMA54_INTERACT_4"/>
    <property type="match status" value="1"/>
</dbReference>
<dbReference type="Pfam" id="PF00072">
    <property type="entry name" value="Response_reg"/>
    <property type="match status" value="1"/>
</dbReference>
<dbReference type="PANTHER" id="PTHR32071">
    <property type="entry name" value="TRANSCRIPTIONAL REGULATORY PROTEIN"/>
    <property type="match status" value="1"/>
</dbReference>
<dbReference type="SUPFAM" id="SSF52540">
    <property type="entry name" value="P-loop containing nucleoside triphosphate hydrolases"/>
    <property type="match status" value="1"/>
</dbReference>
<keyword evidence="11" id="KW-1185">Reference proteome</keyword>
<dbReference type="SMART" id="SM00382">
    <property type="entry name" value="AAA"/>
    <property type="match status" value="1"/>
</dbReference>
<evidence type="ECO:0000259" key="9">
    <source>
        <dbReference type="PROSITE" id="PS50110"/>
    </source>
</evidence>
<dbReference type="PANTHER" id="PTHR32071:SF57">
    <property type="entry name" value="C4-DICARBOXYLATE TRANSPORT TRANSCRIPTIONAL REGULATORY PROTEIN DCTD"/>
    <property type="match status" value="1"/>
</dbReference>
<evidence type="ECO:0000256" key="1">
    <source>
        <dbReference type="ARBA" id="ARBA00022741"/>
    </source>
</evidence>
<protein>
    <submittedName>
        <fullName evidence="10">Sigma-54-dependent Fis family transcriptional regulator</fullName>
    </submittedName>
</protein>
<dbReference type="EMBL" id="CABFWE030000011">
    <property type="protein sequence ID" value="CAD7050355.1"/>
    <property type="molecule type" value="Genomic_DNA"/>
</dbReference>
<evidence type="ECO:0000256" key="6">
    <source>
        <dbReference type="ARBA" id="ARBA00023163"/>
    </source>
</evidence>
<dbReference type="PRINTS" id="PR01590">
    <property type="entry name" value="HTHFIS"/>
</dbReference>
<evidence type="ECO:0000256" key="7">
    <source>
        <dbReference type="PROSITE-ProRule" id="PRU00169"/>
    </source>
</evidence>
<evidence type="ECO:0000313" key="11">
    <source>
        <dbReference type="Proteomes" id="UP000601041"/>
    </source>
</evidence>
<dbReference type="PROSITE" id="PS50110">
    <property type="entry name" value="RESPONSE_REGULATORY"/>
    <property type="match status" value="1"/>
</dbReference>
<dbReference type="InterPro" id="IPR001789">
    <property type="entry name" value="Sig_transdc_resp-reg_receiver"/>
</dbReference>
<dbReference type="Proteomes" id="UP000601041">
    <property type="component" value="Unassembled WGS sequence"/>
</dbReference>
<keyword evidence="1" id="KW-0547">Nucleotide-binding</keyword>
<evidence type="ECO:0000256" key="4">
    <source>
        <dbReference type="ARBA" id="ARBA00023015"/>
    </source>
</evidence>
<keyword evidence="6" id="KW-0804">Transcription</keyword>
<comment type="caution">
    <text evidence="10">The sequence shown here is derived from an EMBL/GenBank/DDBJ whole genome shotgun (WGS) entry which is preliminary data.</text>
</comment>
<keyword evidence="4" id="KW-0805">Transcription regulation</keyword>
<name>A0ABN7JVL0_9HYPH</name>
<dbReference type="InterPro" id="IPR002078">
    <property type="entry name" value="Sigma_54_int"/>
</dbReference>
<dbReference type="CDD" id="cd00009">
    <property type="entry name" value="AAA"/>
    <property type="match status" value="1"/>
</dbReference>
<dbReference type="InterPro" id="IPR002197">
    <property type="entry name" value="HTH_Fis"/>
</dbReference>
<dbReference type="InterPro" id="IPR009057">
    <property type="entry name" value="Homeodomain-like_sf"/>
</dbReference>
<gene>
    <name evidence="10" type="ORF">RHAB21_04153</name>
</gene>
<dbReference type="SUPFAM" id="SSF46689">
    <property type="entry name" value="Homeodomain-like"/>
    <property type="match status" value="1"/>
</dbReference>
<dbReference type="Pfam" id="PF02954">
    <property type="entry name" value="HTH_8"/>
    <property type="match status" value="1"/>
</dbReference>
<dbReference type="InterPro" id="IPR025662">
    <property type="entry name" value="Sigma_54_int_dom_ATP-bd_1"/>
</dbReference>